<name>F7ZM46_ROSLO</name>
<dbReference type="Pfam" id="PF18557">
    <property type="entry name" value="NepR"/>
    <property type="match status" value="1"/>
</dbReference>
<sequence length="55" mass="6320">MISMAQSGAQRKRDSIIDQSLKQAYEQVIDEGVPDRFRVLLDALKEQEQQQGRSK</sequence>
<reference evidence="2 3" key="1">
    <citation type="journal article" date="2011" name="BMC Genomics">
        <title>Comparative genome analysis and genome-guided physiological analysis of Roseobacter litoralis.</title>
        <authorList>
            <person name="Kalhoefer D."/>
            <person name="Thole S."/>
            <person name="Voget S."/>
            <person name="Lehmann R."/>
            <person name="Liesegang H."/>
            <person name="Wollher A."/>
            <person name="Daniel R."/>
            <person name="Simon M."/>
            <person name="Brinkhoff T."/>
        </authorList>
    </citation>
    <scope>NUCLEOTIDE SEQUENCE [LARGE SCALE GENOMIC DNA]</scope>
    <source>
        <strain evidence="3">ATCC 49566 / DSM 6996 / JCM 21268 / NBRC 15278 / OCh 149</strain>
    </source>
</reference>
<dbReference type="HOGENOM" id="CLU_205889_1_0_5"/>
<evidence type="ECO:0000313" key="2">
    <source>
        <dbReference type="EMBL" id="AEI96383.1"/>
    </source>
</evidence>
<organism evidence="2 3">
    <name type="scientific">Roseobacter litoralis (strain ATCC 49566 / DSM 6996 / JCM 21268 / NBRC 15278 / OCh 149)</name>
    <dbReference type="NCBI Taxonomy" id="391595"/>
    <lineage>
        <taxon>Bacteria</taxon>
        <taxon>Pseudomonadati</taxon>
        <taxon>Pseudomonadota</taxon>
        <taxon>Alphaproteobacteria</taxon>
        <taxon>Rhodobacterales</taxon>
        <taxon>Roseobacteraceae</taxon>
        <taxon>Roseobacter</taxon>
    </lineage>
</organism>
<keyword evidence="3" id="KW-1185">Reference proteome</keyword>
<proteinExistence type="predicted"/>
<dbReference type="InterPro" id="IPR041649">
    <property type="entry name" value="NepR"/>
</dbReference>
<evidence type="ECO:0000259" key="1">
    <source>
        <dbReference type="Pfam" id="PF18557"/>
    </source>
</evidence>
<protein>
    <recommendedName>
        <fullName evidence="1">Anti-sigma factor NepR domain-containing protein</fullName>
    </recommendedName>
</protein>
<accession>F7ZM46</accession>
<dbReference type="Proteomes" id="UP000001353">
    <property type="component" value="Plasmid pRLO149_94"/>
</dbReference>
<dbReference type="EMBL" id="CP002624">
    <property type="protein sequence ID" value="AEI96383.1"/>
    <property type="molecule type" value="Genomic_DNA"/>
</dbReference>
<geneLocation type="plasmid" evidence="2 3">
    <name>pRLO149_94</name>
</geneLocation>
<dbReference type="AlphaFoldDB" id="F7ZM46"/>
<gene>
    <name evidence="2" type="ordered locus">RLO149_p940380</name>
</gene>
<dbReference type="OrthoDB" id="7875342at2"/>
<feature type="domain" description="Anti-sigma factor NepR" evidence="1">
    <location>
        <begin position="17"/>
        <end position="48"/>
    </location>
</feature>
<evidence type="ECO:0000313" key="3">
    <source>
        <dbReference type="Proteomes" id="UP000001353"/>
    </source>
</evidence>
<keyword evidence="2" id="KW-0614">Plasmid</keyword>
<dbReference type="KEGG" id="rli:RLO149_p940380"/>